<sequence>MVIRYIAALLAAMLLAACAPKAPPGCASVECRPQSGDNSLTIWWQPDLRNGPTDYTGYRLTLTAAAEARPPHAAAIGKIRRGYDDVHQRQHRRFVPSGAADRRRERRPQRQHRPRQRRPSTQRPPCRHQPARRPACASARTPRRSWARWPRRPATGRCSSTAGSATSARNRRAAPLRRRSRRR</sequence>
<dbReference type="Proteomes" id="UP000271603">
    <property type="component" value="Chromosome"/>
</dbReference>
<feature type="compositionally biased region" description="Polar residues" evidence="1">
    <location>
        <begin position="157"/>
        <end position="167"/>
    </location>
</feature>
<organism evidence="3 4">
    <name type="scientific">Serratia rubidaea</name>
    <name type="common">Serratia marinorubra</name>
    <dbReference type="NCBI Taxonomy" id="61652"/>
    <lineage>
        <taxon>Bacteria</taxon>
        <taxon>Pseudomonadati</taxon>
        <taxon>Pseudomonadota</taxon>
        <taxon>Gammaproteobacteria</taxon>
        <taxon>Enterobacterales</taxon>
        <taxon>Yersiniaceae</taxon>
        <taxon>Serratia</taxon>
    </lineage>
</organism>
<dbReference type="EMBL" id="LR134155">
    <property type="protein sequence ID" value="VEA70116.1"/>
    <property type="molecule type" value="Genomic_DNA"/>
</dbReference>
<evidence type="ECO:0000256" key="1">
    <source>
        <dbReference type="SAM" id="MobiDB-lite"/>
    </source>
</evidence>
<gene>
    <name evidence="3" type="ORF">NCTC9419_01608</name>
</gene>
<dbReference type="AlphaFoldDB" id="A0A3S4HZI5"/>
<evidence type="ECO:0008006" key="5">
    <source>
        <dbReference type="Google" id="ProtNLM"/>
    </source>
</evidence>
<evidence type="ECO:0000313" key="3">
    <source>
        <dbReference type="EMBL" id="VEA70116.1"/>
    </source>
</evidence>
<feature type="compositionally biased region" description="Basic residues" evidence="1">
    <location>
        <begin position="169"/>
        <end position="183"/>
    </location>
</feature>
<keyword evidence="2" id="KW-0732">Signal</keyword>
<protein>
    <recommendedName>
        <fullName evidence="5">Fibronectin type-III domain-containing protein</fullName>
    </recommendedName>
</protein>
<dbReference type="STRING" id="61652.AXX16_1215"/>
<evidence type="ECO:0000256" key="2">
    <source>
        <dbReference type="SAM" id="SignalP"/>
    </source>
</evidence>
<dbReference type="PROSITE" id="PS51257">
    <property type="entry name" value="PROKAR_LIPOPROTEIN"/>
    <property type="match status" value="1"/>
</dbReference>
<feature type="compositionally biased region" description="Basic residues" evidence="1">
    <location>
        <begin position="104"/>
        <end position="131"/>
    </location>
</feature>
<dbReference type="InterPro" id="IPR048207">
    <property type="entry name" value="HprT-like"/>
</dbReference>
<name>A0A3S4HZI5_SERRU</name>
<proteinExistence type="predicted"/>
<feature type="signal peptide" evidence="2">
    <location>
        <begin position="1"/>
        <end position="21"/>
    </location>
</feature>
<feature type="chain" id="PRO_5018786277" description="Fibronectin type-III domain-containing protein" evidence="2">
    <location>
        <begin position="22"/>
        <end position="183"/>
    </location>
</feature>
<reference evidence="3 4" key="1">
    <citation type="submission" date="2018-12" db="EMBL/GenBank/DDBJ databases">
        <authorList>
            <consortium name="Pathogen Informatics"/>
        </authorList>
    </citation>
    <scope>NUCLEOTIDE SEQUENCE [LARGE SCALE GENOMIC DNA]</scope>
    <source>
        <strain evidence="3 4">NCTC9419</strain>
    </source>
</reference>
<accession>A0A3S4HZI5</accession>
<feature type="compositionally biased region" description="Basic residues" evidence="1">
    <location>
        <begin position="141"/>
        <end position="151"/>
    </location>
</feature>
<dbReference type="NCBIfam" id="NF041532">
    <property type="entry name" value="HprT"/>
    <property type="match status" value="1"/>
</dbReference>
<evidence type="ECO:0000313" key="4">
    <source>
        <dbReference type="Proteomes" id="UP000271603"/>
    </source>
</evidence>
<feature type="region of interest" description="Disordered" evidence="1">
    <location>
        <begin position="82"/>
        <end position="183"/>
    </location>
</feature>